<evidence type="ECO:0000256" key="6">
    <source>
        <dbReference type="ARBA" id="ARBA00022692"/>
    </source>
</evidence>
<feature type="transmembrane region" description="Helical" evidence="17">
    <location>
        <begin position="115"/>
        <end position="136"/>
    </location>
</feature>
<dbReference type="GO" id="GO:0004176">
    <property type="term" value="F:ATP-dependent peptidase activity"/>
    <property type="evidence" value="ECO:0007669"/>
    <property type="project" value="InterPro"/>
</dbReference>
<dbReference type="InterPro" id="IPR027417">
    <property type="entry name" value="P-loop_NTPase"/>
</dbReference>
<dbReference type="GO" id="GO:0006508">
    <property type="term" value="P:proteolysis"/>
    <property type="evidence" value="ECO:0007669"/>
    <property type="project" value="UniProtKB-KW"/>
</dbReference>
<dbReference type="Gene3D" id="1.20.58.760">
    <property type="entry name" value="Peptidase M41"/>
    <property type="match status" value="1"/>
</dbReference>
<dbReference type="GO" id="GO:0016887">
    <property type="term" value="F:ATP hydrolysis activity"/>
    <property type="evidence" value="ECO:0007669"/>
    <property type="project" value="InterPro"/>
</dbReference>
<evidence type="ECO:0000313" key="19">
    <source>
        <dbReference type="EMBL" id="OGY28103.1"/>
    </source>
</evidence>
<evidence type="ECO:0000256" key="16">
    <source>
        <dbReference type="RuleBase" id="RU003651"/>
    </source>
</evidence>
<evidence type="ECO:0000313" key="20">
    <source>
        <dbReference type="Proteomes" id="UP000176645"/>
    </source>
</evidence>
<sequence length="479" mass="52696">METLKQKSKNQNTIRTIILYVVLALVATFIIISFLPSTGDDEVKKLSEVLTFIKEDKVKEVKIDGSAVNVELKDKTMVKATKEEGVGFSEILKDAGIDPKSFPWSVRDTSTSKTIFSLAATFLPVLIIVGFFIFFLRQARGAGDNLLSFARSRAKTFNKDKPIVKFTEVAGVEEAKRELQEVVQFLKHPEKFRALGAKIPKGVLLVGPSGVGKTLLARAVAGEAEVPFYSIAGSEFMEMLVGVGASRVRDLFENAKKSSPAIIFIDEIDAIGRTRGLGIGGGHDEREQTLNQILVEMDGFEPNVNVIVMAATNRPDMLDPALVRPGRFDRRVVLDLPDIEGRKAIIKIHSRNKPLAPNVNTDKIARRTVGFSGADLENMLNEAAILAARANKKQVDSQDLEEAALKVQLGPERKRMTTDEEKQMTAYHEAGHALVTKILPHTDPVHRISIVARGPTGGHTLIPPAVDRYNETKTRLLET</sequence>
<dbReference type="GO" id="GO:0051301">
    <property type="term" value="P:cell division"/>
    <property type="evidence" value="ECO:0007669"/>
    <property type="project" value="UniProtKB-KW"/>
</dbReference>
<organism evidence="19 20">
    <name type="scientific">Candidatus Woykebacteria bacterium RBG_19FT_COMBO_43_10</name>
    <dbReference type="NCBI Taxonomy" id="1802598"/>
    <lineage>
        <taxon>Bacteria</taxon>
        <taxon>Candidatus Woykeibacteriota</taxon>
    </lineage>
</organism>
<dbReference type="SUPFAM" id="SSF52540">
    <property type="entry name" value="P-loop containing nucleoside triphosphate hydrolases"/>
    <property type="match status" value="1"/>
</dbReference>
<keyword evidence="11 16" id="KW-0067">ATP-binding</keyword>
<keyword evidence="19" id="KW-0132">Cell division</keyword>
<dbReference type="InterPro" id="IPR011546">
    <property type="entry name" value="Pept_M41_FtsH_extracell"/>
</dbReference>
<dbReference type="PANTHER" id="PTHR23076">
    <property type="entry name" value="METALLOPROTEASE M41 FTSH"/>
    <property type="match status" value="1"/>
</dbReference>
<dbReference type="SMART" id="SM00382">
    <property type="entry name" value="AAA"/>
    <property type="match status" value="1"/>
</dbReference>
<comment type="similarity">
    <text evidence="3">In the C-terminal section; belongs to the peptidase M41 family.</text>
</comment>
<dbReference type="FunFam" id="1.10.8.60:FF:000001">
    <property type="entry name" value="ATP-dependent zinc metalloprotease FtsH"/>
    <property type="match status" value="1"/>
</dbReference>
<proteinExistence type="inferred from homology"/>
<keyword evidence="5" id="KW-0645">Protease</keyword>
<evidence type="ECO:0000256" key="4">
    <source>
        <dbReference type="ARBA" id="ARBA00022475"/>
    </source>
</evidence>
<evidence type="ECO:0000256" key="1">
    <source>
        <dbReference type="ARBA" id="ARBA00001947"/>
    </source>
</evidence>
<dbReference type="GO" id="GO:0005886">
    <property type="term" value="C:plasma membrane"/>
    <property type="evidence" value="ECO:0007669"/>
    <property type="project" value="TreeGrafter"/>
</dbReference>
<dbReference type="Gene3D" id="3.40.50.300">
    <property type="entry name" value="P-loop containing nucleotide triphosphate hydrolases"/>
    <property type="match status" value="1"/>
</dbReference>
<evidence type="ECO:0000256" key="13">
    <source>
        <dbReference type="ARBA" id="ARBA00023049"/>
    </source>
</evidence>
<dbReference type="InterPro" id="IPR041569">
    <property type="entry name" value="AAA_lid_3"/>
</dbReference>
<dbReference type="InterPro" id="IPR003959">
    <property type="entry name" value="ATPase_AAA_core"/>
</dbReference>
<evidence type="ECO:0000256" key="7">
    <source>
        <dbReference type="ARBA" id="ARBA00022723"/>
    </source>
</evidence>
<evidence type="ECO:0000256" key="10">
    <source>
        <dbReference type="ARBA" id="ARBA00022833"/>
    </source>
</evidence>
<keyword evidence="10" id="KW-0862">Zinc</keyword>
<reference evidence="19 20" key="1">
    <citation type="journal article" date="2016" name="Nat. Commun.">
        <title>Thousands of microbial genomes shed light on interconnected biogeochemical processes in an aquifer system.</title>
        <authorList>
            <person name="Anantharaman K."/>
            <person name="Brown C.T."/>
            <person name="Hug L.A."/>
            <person name="Sharon I."/>
            <person name="Castelle C.J."/>
            <person name="Probst A.J."/>
            <person name="Thomas B.C."/>
            <person name="Singh A."/>
            <person name="Wilkins M.J."/>
            <person name="Karaoz U."/>
            <person name="Brodie E.L."/>
            <person name="Williams K.H."/>
            <person name="Hubbard S.S."/>
            <person name="Banfield J.F."/>
        </authorList>
    </citation>
    <scope>NUCLEOTIDE SEQUENCE [LARGE SCALE GENOMIC DNA]</scope>
</reference>
<protein>
    <submittedName>
        <fullName evidence="19">Cell division protein FtsH</fullName>
    </submittedName>
</protein>
<comment type="similarity">
    <text evidence="15">In the central section; belongs to the AAA ATPase family.</text>
</comment>
<gene>
    <name evidence="19" type="ORF">A2Z42_04280</name>
</gene>
<keyword evidence="12 17" id="KW-1133">Transmembrane helix</keyword>
<comment type="similarity">
    <text evidence="16">Belongs to the AAA ATPase family.</text>
</comment>
<dbReference type="Pfam" id="PF01434">
    <property type="entry name" value="Peptidase_M41"/>
    <property type="match status" value="1"/>
</dbReference>
<dbReference type="GO" id="GO:0005524">
    <property type="term" value="F:ATP binding"/>
    <property type="evidence" value="ECO:0007669"/>
    <property type="project" value="UniProtKB-KW"/>
</dbReference>
<keyword evidence="7" id="KW-0479">Metal-binding</keyword>
<feature type="non-terminal residue" evidence="19">
    <location>
        <position position="479"/>
    </location>
</feature>
<dbReference type="NCBIfam" id="TIGR01241">
    <property type="entry name" value="FtsH_fam"/>
    <property type="match status" value="1"/>
</dbReference>
<keyword evidence="8 16" id="KW-0547">Nucleotide-binding</keyword>
<dbReference type="AlphaFoldDB" id="A0A1G1WK90"/>
<evidence type="ECO:0000256" key="5">
    <source>
        <dbReference type="ARBA" id="ARBA00022670"/>
    </source>
</evidence>
<keyword evidence="13" id="KW-0482">Metalloprotease</keyword>
<dbReference type="Proteomes" id="UP000176645">
    <property type="component" value="Unassembled WGS sequence"/>
</dbReference>
<name>A0A1G1WK90_9BACT</name>
<dbReference type="Gene3D" id="1.10.8.60">
    <property type="match status" value="1"/>
</dbReference>
<dbReference type="InterPro" id="IPR003960">
    <property type="entry name" value="ATPase_AAA_CS"/>
</dbReference>
<dbReference type="Pfam" id="PF17862">
    <property type="entry name" value="AAA_lid_3"/>
    <property type="match status" value="1"/>
</dbReference>
<dbReference type="SUPFAM" id="SSF140990">
    <property type="entry name" value="FtsH protease domain-like"/>
    <property type="match status" value="1"/>
</dbReference>
<evidence type="ECO:0000256" key="14">
    <source>
        <dbReference type="ARBA" id="ARBA00023136"/>
    </source>
</evidence>
<evidence type="ECO:0000256" key="12">
    <source>
        <dbReference type="ARBA" id="ARBA00022989"/>
    </source>
</evidence>
<keyword evidence="9" id="KW-0378">Hydrolase</keyword>
<dbReference type="PANTHER" id="PTHR23076:SF97">
    <property type="entry name" value="ATP-DEPENDENT ZINC METALLOPROTEASE YME1L1"/>
    <property type="match status" value="1"/>
</dbReference>
<feature type="domain" description="AAA+ ATPase" evidence="18">
    <location>
        <begin position="199"/>
        <end position="338"/>
    </location>
</feature>
<evidence type="ECO:0000256" key="17">
    <source>
        <dbReference type="SAM" id="Phobius"/>
    </source>
</evidence>
<dbReference type="InterPro" id="IPR005936">
    <property type="entry name" value="FtsH"/>
</dbReference>
<dbReference type="InterPro" id="IPR000642">
    <property type="entry name" value="Peptidase_M41"/>
</dbReference>
<evidence type="ECO:0000256" key="11">
    <source>
        <dbReference type="ARBA" id="ARBA00022840"/>
    </source>
</evidence>
<comment type="cofactor">
    <cofactor evidence="1">
        <name>Zn(2+)</name>
        <dbReference type="ChEBI" id="CHEBI:29105"/>
    </cofactor>
</comment>
<keyword evidence="4" id="KW-1003">Cell membrane</keyword>
<dbReference type="InterPro" id="IPR037219">
    <property type="entry name" value="Peptidase_M41-like"/>
</dbReference>
<dbReference type="CDD" id="cd19501">
    <property type="entry name" value="RecA-like_FtsH"/>
    <property type="match status" value="1"/>
</dbReference>
<dbReference type="Pfam" id="PF00004">
    <property type="entry name" value="AAA"/>
    <property type="match status" value="1"/>
</dbReference>
<dbReference type="PROSITE" id="PS00674">
    <property type="entry name" value="AAA"/>
    <property type="match status" value="1"/>
</dbReference>
<dbReference type="InterPro" id="IPR003593">
    <property type="entry name" value="AAA+_ATPase"/>
</dbReference>
<dbReference type="FunFam" id="3.40.50.300:FF:000001">
    <property type="entry name" value="ATP-dependent zinc metalloprotease FtsH"/>
    <property type="match status" value="1"/>
</dbReference>
<evidence type="ECO:0000259" key="18">
    <source>
        <dbReference type="SMART" id="SM00382"/>
    </source>
</evidence>
<evidence type="ECO:0000256" key="3">
    <source>
        <dbReference type="ARBA" id="ARBA00010044"/>
    </source>
</evidence>
<evidence type="ECO:0000256" key="15">
    <source>
        <dbReference type="ARBA" id="ARBA00061570"/>
    </source>
</evidence>
<feature type="transmembrane region" description="Helical" evidence="17">
    <location>
        <begin position="12"/>
        <end position="35"/>
    </location>
</feature>
<keyword evidence="14 17" id="KW-0472">Membrane</keyword>
<dbReference type="Pfam" id="PF06480">
    <property type="entry name" value="FtsH_ext"/>
    <property type="match status" value="1"/>
</dbReference>
<dbReference type="GO" id="GO:0008270">
    <property type="term" value="F:zinc ion binding"/>
    <property type="evidence" value="ECO:0007669"/>
    <property type="project" value="InterPro"/>
</dbReference>
<evidence type="ECO:0000256" key="8">
    <source>
        <dbReference type="ARBA" id="ARBA00022741"/>
    </source>
</evidence>
<comment type="caution">
    <text evidence="19">The sequence shown here is derived from an EMBL/GenBank/DDBJ whole genome shotgun (WGS) entry which is preliminary data.</text>
</comment>
<dbReference type="EMBL" id="MHCU01000013">
    <property type="protein sequence ID" value="OGY28103.1"/>
    <property type="molecule type" value="Genomic_DNA"/>
</dbReference>
<comment type="subcellular location">
    <subcellularLocation>
        <location evidence="2">Membrane</location>
    </subcellularLocation>
</comment>
<keyword evidence="6 17" id="KW-0812">Transmembrane</keyword>
<accession>A0A1G1WK90</accession>
<dbReference type="GO" id="GO:0004222">
    <property type="term" value="F:metalloendopeptidase activity"/>
    <property type="evidence" value="ECO:0007669"/>
    <property type="project" value="InterPro"/>
</dbReference>
<evidence type="ECO:0000256" key="9">
    <source>
        <dbReference type="ARBA" id="ARBA00022801"/>
    </source>
</evidence>
<evidence type="ECO:0000256" key="2">
    <source>
        <dbReference type="ARBA" id="ARBA00004370"/>
    </source>
</evidence>
<dbReference type="GO" id="GO:0030163">
    <property type="term" value="P:protein catabolic process"/>
    <property type="evidence" value="ECO:0007669"/>
    <property type="project" value="TreeGrafter"/>
</dbReference>
<keyword evidence="19" id="KW-0131">Cell cycle</keyword>